<keyword evidence="5" id="KW-1185">Reference proteome</keyword>
<feature type="signal peptide" evidence="2">
    <location>
        <begin position="1"/>
        <end position="26"/>
    </location>
</feature>
<dbReference type="PANTHER" id="PTHR11161">
    <property type="entry name" value="O-ACYLTRANSFERASE"/>
    <property type="match status" value="1"/>
</dbReference>
<feature type="transmembrane region" description="Helical" evidence="1">
    <location>
        <begin position="503"/>
        <end position="531"/>
    </location>
</feature>
<evidence type="ECO:0000256" key="2">
    <source>
        <dbReference type="SAM" id="SignalP"/>
    </source>
</evidence>
<feature type="transmembrane region" description="Helical" evidence="1">
    <location>
        <begin position="682"/>
        <end position="706"/>
    </location>
</feature>
<dbReference type="Pfam" id="PF01757">
    <property type="entry name" value="Acyl_transf_3"/>
    <property type="match status" value="1"/>
</dbReference>
<keyword evidence="1" id="KW-0812">Transmembrane</keyword>
<sequence>MKTSISFVAFISCAILSSVHFGVCIADETGTEDQDEVEKTIEEVESNFKTFIDDVSRRLMPVAVGIGIKSEASLKCLFDLAKIFTSVKNLEAWAIRMMDATGKPSGGLMEGTSTALGDYDECLDTESPSKYPVFGEYCLLEVKPPGSIVQAMKDYQVYKENTNHTIANTKSFLGFLQKVRSNPDHVIFRLGICVPSSCSTKGIQSMMDRATEEVDISINVAHCDYKKDFHLNSHQTLVITFIVIFAIFVALGTVISIIRNNEDSSPVPSSPVLENSSTEISKTRRQICLERIDGLSSISLCHGAEKLFNCDSDGDASDVVGGIKVLTVIFAIFTHTYALPHPLHLYRFRNTLNFTKFIDEVLFGAVANSSVGADSFFFLAGFYFIYNRWRLLKRPNIGSYILKFLSVVIIRMLAIQILVGGLLFILPTIGSGPLFQEFVEEPLDNCRNSWWMNLLFIQNFLGPYDICLYQTWILAAMMQIFLITAIIVYVMHRWPVYGLLFNVFALILAMLAVIIVTAVSGYPATLTIYFYDYRTAINFWKYLYTQSYTHIGPQCIGMLTAFFIAEYPVKKIDKRLLIPLWVISFTTLSSIIFGLHSYRDGHEMARELAIFYAAVHRPAWALSLGWIVYACGTGQGGVINSLFTFKAFIPLERLCYLAYMLHIPLMYYQGGVQRERMFMGHYNQIMCFLSYTFMSFVLAFVCYLLFQVPFSAVEGLIFNKKHGNIWGENPMTVSQATLKNNDEEQVSIDEESKFSAKSKVLVSRIEETERF</sequence>
<evidence type="ECO:0000259" key="3">
    <source>
        <dbReference type="SMART" id="SM00703"/>
    </source>
</evidence>
<organism evidence="4 5">
    <name type="scientific">Trichonephila clavata</name>
    <name type="common">Joro spider</name>
    <name type="synonym">Nephila clavata</name>
    <dbReference type="NCBI Taxonomy" id="2740835"/>
    <lineage>
        <taxon>Eukaryota</taxon>
        <taxon>Metazoa</taxon>
        <taxon>Ecdysozoa</taxon>
        <taxon>Arthropoda</taxon>
        <taxon>Chelicerata</taxon>
        <taxon>Arachnida</taxon>
        <taxon>Araneae</taxon>
        <taxon>Araneomorphae</taxon>
        <taxon>Entelegynae</taxon>
        <taxon>Araneoidea</taxon>
        <taxon>Nephilidae</taxon>
        <taxon>Trichonephila</taxon>
    </lineage>
</organism>
<dbReference type="EMBL" id="BMAO01031315">
    <property type="protein sequence ID" value="GFQ74167.1"/>
    <property type="molecule type" value="Genomic_DNA"/>
</dbReference>
<evidence type="ECO:0000313" key="5">
    <source>
        <dbReference type="Proteomes" id="UP000887116"/>
    </source>
</evidence>
<feature type="transmembrane region" description="Helical" evidence="1">
    <location>
        <begin position="551"/>
        <end position="569"/>
    </location>
</feature>
<feature type="transmembrane region" description="Helical" evidence="1">
    <location>
        <begin position="469"/>
        <end position="491"/>
    </location>
</feature>
<feature type="domain" description="Nose resistant-to-fluoxetine protein N-terminal" evidence="3">
    <location>
        <begin position="73"/>
        <end position="225"/>
    </location>
</feature>
<dbReference type="Pfam" id="PF20146">
    <property type="entry name" value="NRF"/>
    <property type="match status" value="1"/>
</dbReference>
<dbReference type="OrthoDB" id="118951at2759"/>
<dbReference type="InterPro" id="IPR002656">
    <property type="entry name" value="Acyl_transf_3_dom"/>
</dbReference>
<keyword evidence="1" id="KW-1133">Transmembrane helix</keyword>
<comment type="caution">
    <text evidence="4">The sequence shown here is derived from an EMBL/GenBank/DDBJ whole genome shotgun (WGS) entry which is preliminary data.</text>
</comment>
<keyword evidence="2" id="KW-0732">Signal</keyword>
<feature type="transmembrane region" description="Helical" evidence="1">
    <location>
        <begin position="322"/>
        <end position="341"/>
    </location>
</feature>
<accession>A0A8X6F9N7</accession>
<feature type="transmembrane region" description="Helical" evidence="1">
    <location>
        <begin position="576"/>
        <end position="598"/>
    </location>
</feature>
<proteinExistence type="predicted"/>
<evidence type="ECO:0000313" key="4">
    <source>
        <dbReference type="EMBL" id="GFQ74167.1"/>
    </source>
</evidence>
<dbReference type="InterPro" id="IPR052728">
    <property type="entry name" value="O2_lipid_transport_reg"/>
</dbReference>
<evidence type="ECO:0000256" key="1">
    <source>
        <dbReference type="SAM" id="Phobius"/>
    </source>
</evidence>
<dbReference type="Proteomes" id="UP000887116">
    <property type="component" value="Unassembled WGS sequence"/>
</dbReference>
<feature type="transmembrane region" description="Helical" evidence="1">
    <location>
        <begin position="404"/>
        <end position="426"/>
    </location>
</feature>
<keyword evidence="1" id="KW-0472">Membrane</keyword>
<feature type="transmembrane region" description="Helical" evidence="1">
    <location>
        <begin position="618"/>
        <end position="642"/>
    </location>
</feature>
<dbReference type="SMART" id="SM00703">
    <property type="entry name" value="NRF"/>
    <property type="match status" value="1"/>
</dbReference>
<dbReference type="AlphaFoldDB" id="A0A8X6F9N7"/>
<gene>
    <name evidence="4" type="primary">nrf-6</name>
    <name evidence="4" type="ORF">TNCT_427561</name>
</gene>
<feature type="transmembrane region" description="Helical" evidence="1">
    <location>
        <begin position="237"/>
        <end position="258"/>
    </location>
</feature>
<dbReference type="PANTHER" id="PTHR11161:SF0">
    <property type="entry name" value="O-ACYLTRANSFERASE LIKE PROTEIN"/>
    <property type="match status" value="1"/>
</dbReference>
<dbReference type="GO" id="GO:0016747">
    <property type="term" value="F:acyltransferase activity, transferring groups other than amino-acyl groups"/>
    <property type="evidence" value="ECO:0007669"/>
    <property type="project" value="InterPro"/>
</dbReference>
<name>A0A8X6F9N7_TRICU</name>
<reference evidence="4" key="1">
    <citation type="submission" date="2020-07" db="EMBL/GenBank/DDBJ databases">
        <title>Multicomponent nature underlies the extraordinary mechanical properties of spider dragline silk.</title>
        <authorList>
            <person name="Kono N."/>
            <person name="Nakamura H."/>
            <person name="Mori M."/>
            <person name="Yoshida Y."/>
            <person name="Ohtoshi R."/>
            <person name="Malay A.D."/>
            <person name="Moran D.A.P."/>
            <person name="Tomita M."/>
            <person name="Numata K."/>
            <person name="Arakawa K."/>
        </authorList>
    </citation>
    <scope>NUCLEOTIDE SEQUENCE</scope>
</reference>
<dbReference type="InterPro" id="IPR006621">
    <property type="entry name" value="Nose-resist-to-fluoxetine_N"/>
</dbReference>
<protein>
    <submittedName>
        <fullName evidence="4">Nose resistant to fluoxetine protein 6</fullName>
    </submittedName>
</protein>
<feature type="chain" id="PRO_5036501751" evidence="2">
    <location>
        <begin position="27"/>
        <end position="771"/>
    </location>
</feature>
<feature type="transmembrane region" description="Helical" evidence="1">
    <location>
        <begin position="361"/>
        <end position="384"/>
    </location>
</feature>